<comment type="pathway">
    <text evidence="2">Organic acid metabolism; glycolate biosynthesis; glycolate from 2-phosphoglycolate: step 1/1.</text>
</comment>
<name>A0ABW2B4D9_9RHOB</name>
<dbReference type="InterPro" id="IPR050155">
    <property type="entry name" value="HAD-like_hydrolase_sf"/>
</dbReference>
<comment type="catalytic activity">
    <reaction evidence="1">
        <text>2-phosphoglycolate + H2O = glycolate + phosphate</text>
        <dbReference type="Rhea" id="RHEA:14369"/>
        <dbReference type="ChEBI" id="CHEBI:15377"/>
        <dbReference type="ChEBI" id="CHEBI:29805"/>
        <dbReference type="ChEBI" id="CHEBI:43474"/>
        <dbReference type="ChEBI" id="CHEBI:58033"/>
        <dbReference type="EC" id="3.1.3.18"/>
    </reaction>
</comment>
<reference evidence="6" key="1">
    <citation type="journal article" date="2019" name="Int. J. Syst. Evol. Microbiol.">
        <title>The Global Catalogue of Microorganisms (GCM) 10K type strain sequencing project: providing services to taxonomists for standard genome sequencing and annotation.</title>
        <authorList>
            <consortium name="The Broad Institute Genomics Platform"/>
            <consortium name="The Broad Institute Genome Sequencing Center for Infectious Disease"/>
            <person name="Wu L."/>
            <person name="Ma J."/>
        </authorList>
    </citation>
    <scope>NUCLEOTIDE SEQUENCE [LARGE SCALE GENOMIC DNA]</scope>
    <source>
        <strain evidence="6">CCUG 66188</strain>
    </source>
</reference>
<gene>
    <name evidence="5" type="ORF">ACFQFQ_11880</name>
</gene>
<dbReference type="InterPro" id="IPR023198">
    <property type="entry name" value="PGP-like_dom2"/>
</dbReference>
<evidence type="ECO:0000313" key="6">
    <source>
        <dbReference type="Proteomes" id="UP001596353"/>
    </source>
</evidence>
<dbReference type="CDD" id="cd01427">
    <property type="entry name" value="HAD_like"/>
    <property type="match status" value="1"/>
</dbReference>
<accession>A0ABW2B4D9</accession>
<dbReference type="Pfam" id="PF00702">
    <property type="entry name" value="Hydrolase"/>
    <property type="match status" value="1"/>
</dbReference>
<dbReference type="PANTHER" id="PTHR43434:SF1">
    <property type="entry name" value="PHOSPHOGLYCOLATE PHOSPHATASE"/>
    <property type="match status" value="1"/>
</dbReference>
<organism evidence="5 6">
    <name type="scientific">Sulfitobacter porphyrae</name>
    <dbReference type="NCBI Taxonomy" id="1246864"/>
    <lineage>
        <taxon>Bacteria</taxon>
        <taxon>Pseudomonadati</taxon>
        <taxon>Pseudomonadota</taxon>
        <taxon>Alphaproteobacteria</taxon>
        <taxon>Rhodobacterales</taxon>
        <taxon>Roseobacteraceae</taxon>
        <taxon>Sulfitobacter</taxon>
    </lineage>
</organism>
<evidence type="ECO:0000256" key="4">
    <source>
        <dbReference type="ARBA" id="ARBA00013078"/>
    </source>
</evidence>
<dbReference type="Gene3D" id="1.10.150.240">
    <property type="entry name" value="Putative phosphatase, domain 2"/>
    <property type="match status" value="1"/>
</dbReference>
<dbReference type="Gene3D" id="3.40.50.1000">
    <property type="entry name" value="HAD superfamily/HAD-like"/>
    <property type="match status" value="1"/>
</dbReference>
<dbReference type="InterPro" id="IPR036412">
    <property type="entry name" value="HAD-like_sf"/>
</dbReference>
<protein>
    <recommendedName>
        <fullName evidence="4">phosphoglycolate phosphatase</fullName>
        <ecNumber evidence="4">3.1.3.18</ecNumber>
    </recommendedName>
</protein>
<dbReference type="PANTHER" id="PTHR43434">
    <property type="entry name" value="PHOSPHOGLYCOLATE PHOSPHATASE"/>
    <property type="match status" value="1"/>
</dbReference>
<keyword evidence="5" id="KW-0378">Hydrolase</keyword>
<dbReference type="GO" id="GO:0016787">
    <property type="term" value="F:hydrolase activity"/>
    <property type="evidence" value="ECO:0007669"/>
    <property type="project" value="UniProtKB-KW"/>
</dbReference>
<keyword evidence="6" id="KW-1185">Reference proteome</keyword>
<proteinExistence type="inferred from homology"/>
<evidence type="ECO:0000256" key="2">
    <source>
        <dbReference type="ARBA" id="ARBA00004818"/>
    </source>
</evidence>
<evidence type="ECO:0000313" key="5">
    <source>
        <dbReference type="EMBL" id="MFC6760032.1"/>
    </source>
</evidence>
<dbReference type="SUPFAM" id="SSF56784">
    <property type="entry name" value="HAD-like"/>
    <property type="match status" value="1"/>
</dbReference>
<dbReference type="EC" id="3.1.3.18" evidence="4"/>
<dbReference type="EMBL" id="JBHSWG010000001">
    <property type="protein sequence ID" value="MFC6760032.1"/>
    <property type="molecule type" value="Genomic_DNA"/>
</dbReference>
<comment type="similarity">
    <text evidence="3">Belongs to the HAD-like hydrolase superfamily. CbbY/CbbZ/Gph/YieH family.</text>
</comment>
<dbReference type="Proteomes" id="UP001596353">
    <property type="component" value="Unassembled WGS sequence"/>
</dbReference>
<comment type="caution">
    <text evidence="5">The sequence shown here is derived from an EMBL/GenBank/DDBJ whole genome shotgun (WGS) entry which is preliminary data.</text>
</comment>
<sequence length="223" mass="23725">MHLSHYGTLVFDCDGVVLDSNQVKTAAFRSAAMPYGAAAADALVAYHVANGGISRYVKFAHFLERIVPEHGAGAVPGRDGPDHEALLQIYAETVRDGLMNCGIATGLEQLRSKTRGANWLIVSGGDQNELREVFAARGISDLFDGGIFGSPDTKSMILDRELSDGNISGSALFLGDSRLDHEAASAAGLDFIFVHGWTDLADWPTYVKQNDIITIAGVGDLAS</sequence>
<dbReference type="InterPro" id="IPR023214">
    <property type="entry name" value="HAD_sf"/>
</dbReference>
<evidence type="ECO:0000256" key="1">
    <source>
        <dbReference type="ARBA" id="ARBA00000830"/>
    </source>
</evidence>
<evidence type="ECO:0000256" key="3">
    <source>
        <dbReference type="ARBA" id="ARBA00006171"/>
    </source>
</evidence>